<organism evidence="3 4">
    <name type="scientific">Trichomonas vaginalis (strain ATCC PRA-98 / G3)</name>
    <dbReference type="NCBI Taxonomy" id="412133"/>
    <lineage>
        <taxon>Eukaryota</taxon>
        <taxon>Metamonada</taxon>
        <taxon>Parabasalia</taxon>
        <taxon>Trichomonadida</taxon>
        <taxon>Trichomonadidae</taxon>
        <taxon>Trichomonas</taxon>
    </lineage>
</organism>
<dbReference type="Pfam" id="PF10277">
    <property type="entry name" value="Frag1"/>
    <property type="match status" value="1"/>
</dbReference>
<feature type="transmembrane region" description="Helical" evidence="1">
    <location>
        <begin position="161"/>
        <end position="183"/>
    </location>
</feature>
<sequence length="232" mass="26852">MEQTHSVLLLLNFLNYAMIILPAISLIVVYSFIFSHWSSRTVTIPFFSDLDPASPESRFSTAIMSIELIIITIILYCRHSVMEILFKTEKRFEKRFKLVYLAMRIINYFQLSGNLMVIVFNYGLNPIAHNIGMLFMYLGYAIYLFIYDIAVKALGKPSRDFSKIVSAVLMVITPPFIFIRFVYPAYADMIIYSISSVLGLITYVCLYLKLFVCKFDLPEFGIRVTKKIPFNN</sequence>
<dbReference type="VEuPathDB" id="TrichDB:TVAG_183290"/>
<dbReference type="RefSeq" id="XP_001584079.1">
    <property type="nucleotide sequence ID" value="XM_001584029.1"/>
</dbReference>
<name>A2D967_TRIV3</name>
<dbReference type="VEuPathDB" id="TrichDB:TVAGG3_0771400"/>
<keyword evidence="4" id="KW-1185">Reference proteome</keyword>
<reference evidence="3" key="2">
    <citation type="journal article" date="2007" name="Science">
        <title>Draft genome sequence of the sexually transmitted pathogen Trichomonas vaginalis.</title>
        <authorList>
            <person name="Carlton J.M."/>
            <person name="Hirt R.P."/>
            <person name="Silva J.C."/>
            <person name="Delcher A.L."/>
            <person name="Schatz M."/>
            <person name="Zhao Q."/>
            <person name="Wortman J.R."/>
            <person name="Bidwell S.L."/>
            <person name="Alsmark U.C.M."/>
            <person name="Besteiro S."/>
            <person name="Sicheritz-Ponten T."/>
            <person name="Noel C.J."/>
            <person name="Dacks J.B."/>
            <person name="Foster P.G."/>
            <person name="Simillion C."/>
            <person name="Van de Peer Y."/>
            <person name="Miranda-Saavedra D."/>
            <person name="Barton G.J."/>
            <person name="Westrop G.D."/>
            <person name="Mueller S."/>
            <person name="Dessi D."/>
            <person name="Fiori P.L."/>
            <person name="Ren Q."/>
            <person name="Paulsen I."/>
            <person name="Zhang H."/>
            <person name="Bastida-Corcuera F.D."/>
            <person name="Simoes-Barbosa A."/>
            <person name="Brown M.T."/>
            <person name="Hayes R.D."/>
            <person name="Mukherjee M."/>
            <person name="Okumura C.Y."/>
            <person name="Schneider R."/>
            <person name="Smith A.J."/>
            <person name="Vanacova S."/>
            <person name="Villalvazo M."/>
            <person name="Haas B.J."/>
            <person name="Pertea M."/>
            <person name="Feldblyum T.V."/>
            <person name="Utterback T.R."/>
            <person name="Shu C.L."/>
            <person name="Osoegawa K."/>
            <person name="de Jong P.J."/>
            <person name="Hrdy I."/>
            <person name="Horvathova L."/>
            <person name="Zubacova Z."/>
            <person name="Dolezal P."/>
            <person name="Malik S.B."/>
            <person name="Logsdon J.M. Jr."/>
            <person name="Henze K."/>
            <person name="Gupta A."/>
            <person name="Wang C.C."/>
            <person name="Dunne R.L."/>
            <person name="Upcroft J.A."/>
            <person name="Upcroft P."/>
            <person name="White O."/>
            <person name="Salzberg S.L."/>
            <person name="Tang P."/>
            <person name="Chiu C.-H."/>
            <person name="Lee Y.-S."/>
            <person name="Embley T.M."/>
            <person name="Coombs G.H."/>
            <person name="Mottram J.C."/>
            <person name="Tachezy J."/>
            <person name="Fraser-Liggett C.M."/>
            <person name="Johnson P.J."/>
        </authorList>
    </citation>
    <scope>NUCLEOTIDE SEQUENCE [LARGE SCALE GENOMIC DNA]</scope>
    <source>
        <strain evidence="3">G3</strain>
    </source>
</reference>
<accession>A2D967</accession>
<evidence type="ECO:0000313" key="3">
    <source>
        <dbReference type="EMBL" id="EAY23093.1"/>
    </source>
</evidence>
<evidence type="ECO:0000313" key="4">
    <source>
        <dbReference type="Proteomes" id="UP000001542"/>
    </source>
</evidence>
<keyword evidence="1" id="KW-1133">Transmembrane helix</keyword>
<feature type="transmembrane region" description="Helical" evidence="1">
    <location>
        <begin position="98"/>
        <end position="121"/>
    </location>
</feature>
<feature type="transmembrane region" description="Helical" evidence="1">
    <location>
        <begin position="189"/>
        <end position="208"/>
    </location>
</feature>
<feature type="transmembrane region" description="Helical" evidence="1">
    <location>
        <begin position="127"/>
        <end position="149"/>
    </location>
</feature>
<dbReference type="InterPro" id="IPR019402">
    <property type="entry name" value="CWH43_N"/>
</dbReference>
<gene>
    <name evidence="3" type="ORF">TVAG_183290</name>
</gene>
<dbReference type="Proteomes" id="UP000001542">
    <property type="component" value="Unassembled WGS sequence"/>
</dbReference>
<dbReference type="KEGG" id="tva:5468652"/>
<feature type="transmembrane region" description="Helical" evidence="1">
    <location>
        <begin position="7"/>
        <end position="37"/>
    </location>
</feature>
<feature type="transmembrane region" description="Helical" evidence="1">
    <location>
        <begin position="57"/>
        <end position="77"/>
    </location>
</feature>
<evidence type="ECO:0000259" key="2">
    <source>
        <dbReference type="Pfam" id="PF10277"/>
    </source>
</evidence>
<feature type="domain" description="CWH43-like N-terminal" evidence="2">
    <location>
        <begin position="13"/>
        <end position="218"/>
    </location>
</feature>
<keyword evidence="1" id="KW-0812">Transmembrane</keyword>
<reference evidence="3" key="1">
    <citation type="submission" date="2006-10" db="EMBL/GenBank/DDBJ databases">
        <authorList>
            <person name="Amadeo P."/>
            <person name="Zhao Q."/>
            <person name="Wortman J."/>
            <person name="Fraser-Liggett C."/>
            <person name="Carlton J."/>
        </authorList>
    </citation>
    <scope>NUCLEOTIDE SEQUENCE</scope>
    <source>
        <strain evidence="3">G3</strain>
    </source>
</reference>
<dbReference type="AlphaFoldDB" id="A2D967"/>
<keyword evidence="1" id="KW-0472">Membrane</keyword>
<evidence type="ECO:0000256" key="1">
    <source>
        <dbReference type="SAM" id="Phobius"/>
    </source>
</evidence>
<dbReference type="EMBL" id="DS113180">
    <property type="protein sequence ID" value="EAY23093.1"/>
    <property type="molecule type" value="Genomic_DNA"/>
</dbReference>
<proteinExistence type="predicted"/>
<dbReference type="InParanoid" id="A2D967"/>
<protein>
    <recommendedName>
        <fullName evidence="2">CWH43-like N-terminal domain-containing protein</fullName>
    </recommendedName>
</protein>